<comment type="caution">
    <text evidence="3">The sequence shown here is derived from an EMBL/GenBank/DDBJ whole genome shotgun (WGS) entry which is preliminary data.</text>
</comment>
<sequence>MNSPYECFDIGDVWMDLELQEIDDGTDWLQPYSNTSLFSSAPAVFDYRPNITSFGGGHQPLYANAGTSWAPQYAARLPNRPTHTLAPVVGNTSNNYRNPVLPPPTTVSIAPNLPKQSSWPPVHSPPLPIRPAIPEQELLRKLFDKLPPRMSNAAPTSLEYDSTLHEQPPRSPNDLYTAQWVRGERTTRAGWCGYCCTWYRLKDSAYWVSSHCHQPPRHGSADIAQYHMNYTHGISSSGTQYQAPLSLRQSMTSSELEGLCPGCNQWILIGRGVRCRTGYYRHAYKCHGKNSKTSSEGNASRFKSGSPKKANAKPLLMRNVL</sequence>
<dbReference type="InterPro" id="IPR028012">
    <property type="entry name" value="Rua1_C"/>
</dbReference>
<dbReference type="AlphaFoldDB" id="A0A3M6YDU9"/>
<dbReference type="PANTHER" id="PTHR28125:SF2">
    <property type="entry name" value="MEIOTIC EXPRESSION UP-REGULATED PROTEIN 26"/>
    <property type="match status" value="1"/>
</dbReference>
<evidence type="ECO:0000256" key="1">
    <source>
        <dbReference type="SAM" id="MobiDB-lite"/>
    </source>
</evidence>
<evidence type="ECO:0000313" key="4">
    <source>
        <dbReference type="Proteomes" id="UP000271337"/>
    </source>
</evidence>
<protein>
    <recommendedName>
        <fullName evidence="2">Transcription regulator Rua1 C-terminal domain-containing protein</fullName>
    </recommendedName>
</protein>
<organism evidence="3 4">
    <name type="scientific">Hortaea werneckii</name>
    <name type="common">Black yeast</name>
    <name type="synonym">Cladosporium werneckii</name>
    <dbReference type="NCBI Taxonomy" id="91943"/>
    <lineage>
        <taxon>Eukaryota</taxon>
        <taxon>Fungi</taxon>
        <taxon>Dikarya</taxon>
        <taxon>Ascomycota</taxon>
        <taxon>Pezizomycotina</taxon>
        <taxon>Dothideomycetes</taxon>
        <taxon>Dothideomycetidae</taxon>
        <taxon>Mycosphaerellales</taxon>
        <taxon>Teratosphaeriaceae</taxon>
        <taxon>Hortaea</taxon>
    </lineage>
</organism>
<feature type="domain" description="Transcription regulator Rua1 C-terminal" evidence="2">
    <location>
        <begin position="225"/>
        <end position="287"/>
    </location>
</feature>
<name>A0A3M6YDU9_HORWE</name>
<dbReference type="Pfam" id="PF14616">
    <property type="entry name" value="Rua1_C"/>
    <property type="match status" value="1"/>
</dbReference>
<feature type="compositionally biased region" description="Polar residues" evidence="1">
    <location>
        <begin position="291"/>
        <end position="303"/>
    </location>
</feature>
<dbReference type="EMBL" id="QWIL01001631">
    <property type="protein sequence ID" value="RMY01159.1"/>
    <property type="molecule type" value="Genomic_DNA"/>
</dbReference>
<evidence type="ECO:0000313" key="3">
    <source>
        <dbReference type="EMBL" id="RMY01159.1"/>
    </source>
</evidence>
<reference evidence="3 4" key="1">
    <citation type="journal article" date="2018" name="BMC Genomics">
        <title>Genomic evidence for intraspecific hybridization in a clonal and extremely halotolerant yeast.</title>
        <authorList>
            <person name="Gostincar C."/>
            <person name="Stajich J.E."/>
            <person name="Zupancic J."/>
            <person name="Zalar P."/>
            <person name="Gunde-Cimerman N."/>
        </authorList>
    </citation>
    <scope>NUCLEOTIDE SEQUENCE [LARGE SCALE GENOMIC DNA]</scope>
    <source>
        <strain evidence="3 4">EXF-6669</strain>
    </source>
</reference>
<dbReference type="Proteomes" id="UP000271337">
    <property type="component" value="Unassembled WGS sequence"/>
</dbReference>
<evidence type="ECO:0000259" key="2">
    <source>
        <dbReference type="Pfam" id="PF14616"/>
    </source>
</evidence>
<dbReference type="VEuPathDB" id="FungiDB:BTJ68_03381"/>
<gene>
    <name evidence="3" type="ORF">D0867_11486</name>
</gene>
<accession>A0A3M6YDU9</accession>
<feature type="region of interest" description="Disordered" evidence="1">
    <location>
        <begin position="289"/>
        <end position="321"/>
    </location>
</feature>
<dbReference type="OrthoDB" id="5595379at2759"/>
<dbReference type="PANTHER" id="PTHR28125">
    <property type="entry name" value="MEIOTIC EXPRESSION UP-REGULATED PROTEIN 26"/>
    <property type="match status" value="1"/>
</dbReference>
<proteinExistence type="predicted"/>